<reference evidence="2" key="1">
    <citation type="submission" date="2016-04" db="EMBL/GenBank/DDBJ databases">
        <authorList>
            <person name="Evans L.H."/>
            <person name="Alamgir A."/>
            <person name="Owens N."/>
            <person name="Weber N.D."/>
            <person name="Virtaneva K."/>
            <person name="Barbian K."/>
            <person name="Babar A."/>
            <person name="Rosenke K."/>
        </authorList>
    </citation>
    <scope>NUCLEOTIDE SEQUENCE</scope>
    <source>
        <strain evidence="2">86-2</strain>
    </source>
</reference>
<accession>A0A212JEP8</accession>
<dbReference type="Pfam" id="PF19603">
    <property type="entry name" value="DUF6108"/>
    <property type="match status" value="1"/>
</dbReference>
<evidence type="ECO:0008006" key="3">
    <source>
        <dbReference type="Google" id="ProtNLM"/>
    </source>
</evidence>
<name>A0A212JEP8_9BACT</name>
<dbReference type="EMBL" id="FLUL01000001">
    <property type="protein sequence ID" value="SBV97904.1"/>
    <property type="molecule type" value="Genomic_DNA"/>
</dbReference>
<dbReference type="InterPro" id="IPR046090">
    <property type="entry name" value="DUF6108"/>
</dbReference>
<evidence type="ECO:0000313" key="2">
    <source>
        <dbReference type="EMBL" id="SBV97904.1"/>
    </source>
</evidence>
<organism evidence="2">
    <name type="scientific">uncultured Dysgonomonas sp</name>
    <dbReference type="NCBI Taxonomy" id="206096"/>
    <lineage>
        <taxon>Bacteria</taxon>
        <taxon>Pseudomonadati</taxon>
        <taxon>Bacteroidota</taxon>
        <taxon>Bacteroidia</taxon>
        <taxon>Bacteroidales</taxon>
        <taxon>Dysgonomonadaceae</taxon>
        <taxon>Dysgonomonas</taxon>
        <taxon>environmental samples</taxon>
    </lineage>
</organism>
<evidence type="ECO:0000256" key="1">
    <source>
        <dbReference type="SAM" id="SignalP"/>
    </source>
</evidence>
<gene>
    <name evidence="2" type="ORF">KL86DYS2_11355</name>
</gene>
<proteinExistence type="predicted"/>
<feature type="signal peptide" evidence="1">
    <location>
        <begin position="1"/>
        <end position="21"/>
    </location>
</feature>
<keyword evidence="1" id="KW-0732">Signal</keyword>
<feature type="chain" id="PRO_5013030174" description="DUF4252 domain-containing protein" evidence="1">
    <location>
        <begin position="22"/>
        <end position="161"/>
    </location>
</feature>
<dbReference type="AlphaFoldDB" id="A0A212JEP8"/>
<sequence>MKYKVLMLYCLLQIVSMSALAQDHLNIKSIFDKYGKQEGSVLVQLSSDILSQGSNITFYKSLIMNNDVAKERDVLNLLKLDIDKNVIVSEVKKNGKVESGTYYVGKDKSGKTGEYILYKNKPDKITIVYLKGNFPPARLDSELKKLKDLFIYVNDKRLKIQ</sequence>
<protein>
    <recommendedName>
        <fullName evidence="3">DUF4252 domain-containing protein</fullName>
    </recommendedName>
</protein>
<dbReference type="RefSeq" id="WP_135103881.1">
    <property type="nucleotide sequence ID" value="NZ_CALESN010000108.1"/>
</dbReference>